<evidence type="ECO:0000313" key="1">
    <source>
        <dbReference type="EMBL" id="KAI4316627.1"/>
    </source>
</evidence>
<sequence>MESVGAFPYGEWDCFARMSADGELDYSPQFLAHSSFLFGEDDGLNIGIQPTFSSASEAGENENEKNTSSFIPTDISMEETLSLNEDGSTERLENSDYREAERTVVPARQLQLKRKLDVPEQEVPGEEKRNVNSSENQKKKPRISREVQRCQKNTRPKKNQKLTENGNEEEETNAGSDGQSSSSYSSEDVDAISQENSGGTSSTSKSPMALNVNGKTRASRGSATDPQSLYARKRRERINERLRILQNLVPNGSKVDMSTMLEEAVHYVKFLQLQIKLLSSDDLWMYAPIAYNGIDIGLDLNRKISPPPL</sequence>
<comment type="caution">
    <text evidence="1">The sequence shown here is derived from an EMBL/GenBank/DDBJ whole genome shotgun (WGS) entry which is preliminary data.</text>
</comment>
<keyword evidence="2" id="KW-1185">Reference proteome</keyword>
<proteinExistence type="predicted"/>
<reference evidence="1 2" key="1">
    <citation type="journal article" date="2022" name="DNA Res.">
        <title>Chromosomal-level genome assembly of the orchid tree Bauhinia variegata (Leguminosae; Cercidoideae) supports the allotetraploid origin hypothesis of Bauhinia.</title>
        <authorList>
            <person name="Zhong Y."/>
            <person name="Chen Y."/>
            <person name="Zheng D."/>
            <person name="Pang J."/>
            <person name="Liu Y."/>
            <person name="Luo S."/>
            <person name="Meng S."/>
            <person name="Qian L."/>
            <person name="Wei D."/>
            <person name="Dai S."/>
            <person name="Zhou R."/>
        </authorList>
    </citation>
    <scope>NUCLEOTIDE SEQUENCE [LARGE SCALE GENOMIC DNA]</scope>
    <source>
        <strain evidence="1">BV-YZ2020</strain>
    </source>
</reference>
<evidence type="ECO:0000313" key="2">
    <source>
        <dbReference type="Proteomes" id="UP000828941"/>
    </source>
</evidence>
<name>A0ACB9LXZ4_BAUVA</name>
<dbReference type="EMBL" id="CM039435">
    <property type="protein sequence ID" value="KAI4316627.1"/>
    <property type="molecule type" value="Genomic_DNA"/>
</dbReference>
<gene>
    <name evidence="1" type="ORF">L6164_024591</name>
</gene>
<organism evidence="1 2">
    <name type="scientific">Bauhinia variegata</name>
    <name type="common">Purple orchid tree</name>
    <name type="synonym">Phanera variegata</name>
    <dbReference type="NCBI Taxonomy" id="167791"/>
    <lineage>
        <taxon>Eukaryota</taxon>
        <taxon>Viridiplantae</taxon>
        <taxon>Streptophyta</taxon>
        <taxon>Embryophyta</taxon>
        <taxon>Tracheophyta</taxon>
        <taxon>Spermatophyta</taxon>
        <taxon>Magnoliopsida</taxon>
        <taxon>eudicotyledons</taxon>
        <taxon>Gunneridae</taxon>
        <taxon>Pentapetalae</taxon>
        <taxon>rosids</taxon>
        <taxon>fabids</taxon>
        <taxon>Fabales</taxon>
        <taxon>Fabaceae</taxon>
        <taxon>Cercidoideae</taxon>
        <taxon>Cercideae</taxon>
        <taxon>Bauhiniinae</taxon>
        <taxon>Bauhinia</taxon>
    </lineage>
</organism>
<protein>
    <submittedName>
        <fullName evidence="1">Uncharacterized protein</fullName>
    </submittedName>
</protein>
<dbReference type="Proteomes" id="UP000828941">
    <property type="component" value="Chromosome 10"/>
</dbReference>
<accession>A0ACB9LXZ4</accession>